<evidence type="ECO:0000313" key="4">
    <source>
        <dbReference type="Proteomes" id="UP000290572"/>
    </source>
</evidence>
<comment type="caution">
    <text evidence="3">The sequence shown here is derived from an EMBL/GenBank/DDBJ whole genome shotgun (WGS) entry which is preliminary data.</text>
</comment>
<proteinExistence type="predicted"/>
<dbReference type="PANTHER" id="PTHR22803">
    <property type="entry name" value="MANNOSE, PHOSPHOLIPASE, LECTIN RECEPTOR RELATED"/>
    <property type="match status" value="1"/>
</dbReference>
<dbReference type="Gene3D" id="1.20.5.400">
    <property type="match status" value="1"/>
</dbReference>
<dbReference type="InterPro" id="IPR016187">
    <property type="entry name" value="CTDL_fold"/>
</dbReference>
<dbReference type="Gene3D" id="1.20.5.1000">
    <property type="entry name" value="arf6 gtpase in complex with a specific effector, jip4"/>
    <property type="match status" value="1"/>
</dbReference>
<organism evidence="3 4">
    <name type="scientific">Labeo rohita</name>
    <name type="common">Indian major carp</name>
    <name type="synonym">Cyprinus rohita</name>
    <dbReference type="NCBI Taxonomy" id="84645"/>
    <lineage>
        <taxon>Eukaryota</taxon>
        <taxon>Metazoa</taxon>
        <taxon>Chordata</taxon>
        <taxon>Craniata</taxon>
        <taxon>Vertebrata</taxon>
        <taxon>Euteleostomi</taxon>
        <taxon>Actinopterygii</taxon>
        <taxon>Neopterygii</taxon>
        <taxon>Teleostei</taxon>
        <taxon>Ostariophysi</taxon>
        <taxon>Cypriniformes</taxon>
        <taxon>Cyprinidae</taxon>
        <taxon>Labeoninae</taxon>
        <taxon>Labeonini</taxon>
        <taxon>Labeo</taxon>
    </lineage>
</organism>
<feature type="domain" description="C-type lectin" evidence="2">
    <location>
        <begin position="407"/>
        <end position="450"/>
    </location>
</feature>
<dbReference type="GO" id="GO:0030246">
    <property type="term" value="F:carbohydrate binding"/>
    <property type="evidence" value="ECO:0007669"/>
    <property type="project" value="UniProtKB-KW"/>
</dbReference>
<dbReference type="SMART" id="SM00034">
    <property type="entry name" value="CLECT"/>
    <property type="match status" value="3"/>
</dbReference>
<dbReference type="InterPro" id="IPR050111">
    <property type="entry name" value="C-type_lectin/snaclec_domain"/>
</dbReference>
<keyword evidence="1" id="KW-0175">Coiled coil</keyword>
<accession>A0A498MVJ7</accession>
<feature type="domain" description="C-type lectin" evidence="2">
    <location>
        <begin position="168"/>
        <end position="230"/>
    </location>
</feature>
<dbReference type="AlphaFoldDB" id="A0A498MVJ7"/>
<evidence type="ECO:0000259" key="2">
    <source>
        <dbReference type="PROSITE" id="PS50041"/>
    </source>
</evidence>
<dbReference type="Gene3D" id="3.10.100.10">
    <property type="entry name" value="Mannose-Binding Protein A, subunit A"/>
    <property type="match status" value="3"/>
</dbReference>
<dbReference type="Pfam" id="PF00059">
    <property type="entry name" value="Lectin_C"/>
    <property type="match status" value="3"/>
</dbReference>
<sequence length="518" mass="60234">MKKLRSNNENLTNEREHLILKNTNLTNEKEQLILNNTNLTNEREHLILKNTNLTNEKEQLILNNTNLTNEKEQLILNNTNLTNEREHLILKNTNLTNEKEQLILNNTNLTNEKEQLILNNTNLTNEREHLILKNTNLTNEREELILQICRKVFLVYIVIFCTADIFKDFVHNMTGATIVYIGLTDVVNEGTWKWVDGTNMTSSPWSDKEPNGLKDENCAAILHGRWIDEPFIVLYVTLIQERQHLISKNAKLTNEKDQLLLKNTNLTNERDQLRNELQICVEWTSYQSSFYYMSKEMKNWTESRRYCTERGADLIIINNREEQDFVLNMTANAAFYIGLTDVGVEGTWQWVDGTFPRQMSVNENKKITAELVLLTAGWTFYNSTCYFMSNVTKNWTESRLDYLKRIADLIIINNRQEQDFVHNMTGAPVYIGLTDIDVEGTWKWVDGSTLTSGEDGESTDNIYVDYVIKGRTVKDSTQGKSSELTVIVLSSTFTYERQQLISKNETLTNERDQSIFKM</sequence>
<keyword evidence="4" id="KW-1185">Reference proteome</keyword>
<dbReference type="PROSITE" id="PS50041">
    <property type="entry name" value="C_TYPE_LECTIN_2"/>
    <property type="match status" value="3"/>
</dbReference>
<name>A0A498MVJ7_LABRO</name>
<keyword evidence="3" id="KW-0430">Lectin</keyword>
<feature type="coiled-coil region" evidence="1">
    <location>
        <begin position="242"/>
        <end position="276"/>
    </location>
</feature>
<evidence type="ECO:0000256" key="1">
    <source>
        <dbReference type="SAM" id="Coils"/>
    </source>
</evidence>
<evidence type="ECO:0000313" key="3">
    <source>
        <dbReference type="EMBL" id="RXN20655.1"/>
    </source>
</evidence>
<dbReference type="STRING" id="84645.A0A498MVJ7"/>
<dbReference type="InterPro" id="IPR001304">
    <property type="entry name" value="C-type_lectin-like"/>
</dbReference>
<dbReference type="InterPro" id="IPR016186">
    <property type="entry name" value="C-type_lectin-like/link_sf"/>
</dbReference>
<protein>
    <submittedName>
        <fullName evidence="3">C-type lectin domain family member A-like protein</fullName>
    </submittedName>
</protein>
<dbReference type="EMBL" id="QBIY01012635">
    <property type="protein sequence ID" value="RXN20655.1"/>
    <property type="molecule type" value="Genomic_DNA"/>
</dbReference>
<gene>
    <name evidence="3" type="ORF">ROHU_024868</name>
</gene>
<feature type="coiled-coil region" evidence="1">
    <location>
        <begin position="1"/>
        <end position="147"/>
    </location>
</feature>
<dbReference type="Proteomes" id="UP000290572">
    <property type="component" value="Unassembled WGS sequence"/>
</dbReference>
<feature type="domain" description="C-type lectin" evidence="2">
    <location>
        <begin position="286"/>
        <end position="397"/>
    </location>
</feature>
<dbReference type="SUPFAM" id="SSF56436">
    <property type="entry name" value="C-type lectin-like"/>
    <property type="match status" value="3"/>
</dbReference>
<reference evidence="3 4" key="1">
    <citation type="submission" date="2018-03" db="EMBL/GenBank/DDBJ databases">
        <title>Draft genome sequence of Rohu Carp (Labeo rohita).</title>
        <authorList>
            <person name="Das P."/>
            <person name="Kushwaha B."/>
            <person name="Joshi C.G."/>
            <person name="Kumar D."/>
            <person name="Nagpure N.S."/>
            <person name="Sahoo L."/>
            <person name="Das S.P."/>
            <person name="Bit A."/>
            <person name="Patnaik S."/>
            <person name="Meher P.K."/>
            <person name="Jayasankar P."/>
            <person name="Koringa P.G."/>
            <person name="Patel N.V."/>
            <person name="Hinsu A.T."/>
            <person name="Kumar R."/>
            <person name="Pandey M."/>
            <person name="Agarwal S."/>
            <person name="Srivastava S."/>
            <person name="Singh M."/>
            <person name="Iquebal M.A."/>
            <person name="Jaiswal S."/>
            <person name="Angadi U.B."/>
            <person name="Kumar N."/>
            <person name="Raza M."/>
            <person name="Shah T.M."/>
            <person name="Rai A."/>
            <person name="Jena J.K."/>
        </authorList>
    </citation>
    <scope>NUCLEOTIDE SEQUENCE [LARGE SCALE GENOMIC DNA]</scope>
    <source>
        <strain evidence="3">DASCIFA01</strain>
        <tissue evidence="3">Testis</tissue>
    </source>
</reference>